<reference evidence="2 3" key="1">
    <citation type="journal article" date="2018" name="Genet. Mol. Biol.">
        <title>The genome sequence of Dyella jiangningensis FCAV SCS01 from a lignocellulose-decomposing microbial consortium metagenome reveals potential for biotechnological applications.</title>
        <authorList>
            <person name="Desiderato J.G."/>
            <person name="Alvarenga D.O."/>
            <person name="Constancio M.T.L."/>
            <person name="Alves L.M.C."/>
            <person name="Varani A.M."/>
        </authorList>
    </citation>
    <scope>NUCLEOTIDE SEQUENCE [LARGE SCALE GENOMIC DNA]</scope>
    <source>
        <strain evidence="2 3">FCAV SCS01</strain>
    </source>
</reference>
<keyword evidence="1" id="KW-0472">Membrane</keyword>
<keyword evidence="1" id="KW-1133">Transmembrane helix</keyword>
<feature type="transmembrane region" description="Helical" evidence="1">
    <location>
        <begin position="20"/>
        <end position="47"/>
    </location>
</feature>
<proteinExistence type="predicted"/>
<dbReference type="AlphaFoldDB" id="A0A328PF27"/>
<dbReference type="RefSeq" id="WP_111982803.1">
    <property type="nucleotide sequence ID" value="NZ_NFZS01000001.1"/>
</dbReference>
<evidence type="ECO:0000313" key="2">
    <source>
        <dbReference type="EMBL" id="RAO78194.1"/>
    </source>
</evidence>
<protein>
    <submittedName>
        <fullName evidence="2">Uncharacterized protein</fullName>
    </submittedName>
</protein>
<evidence type="ECO:0000313" key="3">
    <source>
        <dbReference type="Proteomes" id="UP000248926"/>
    </source>
</evidence>
<dbReference type="EMBL" id="NFZS01000001">
    <property type="protein sequence ID" value="RAO78194.1"/>
    <property type="molecule type" value="Genomic_DNA"/>
</dbReference>
<gene>
    <name evidence="2" type="ORF">CA260_10335</name>
</gene>
<evidence type="ECO:0000256" key="1">
    <source>
        <dbReference type="SAM" id="Phobius"/>
    </source>
</evidence>
<keyword evidence="1" id="KW-0812">Transmembrane</keyword>
<name>A0A328PF27_9GAMM</name>
<organism evidence="2 3">
    <name type="scientific">Dyella jiangningensis</name>
    <dbReference type="NCBI Taxonomy" id="1379159"/>
    <lineage>
        <taxon>Bacteria</taxon>
        <taxon>Pseudomonadati</taxon>
        <taxon>Pseudomonadota</taxon>
        <taxon>Gammaproteobacteria</taxon>
        <taxon>Lysobacterales</taxon>
        <taxon>Rhodanobacteraceae</taxon>
        <taxon>Dyella</taxon>
    </lineage>
</organism>
<sequence>MNVITPEQFGEVVLVCWKAFFFGAVVAVWVGKLFADATVSLIFEFLWRWPRWRRFRRAARKVMA</sequence>
<dbReference type="Proteomes" id="UP000248926">
    <property type="component" value="Unassembled WGS sequence"/>
</dbReference>
<keyword evidence="3" id="KW-1185">Reference proteome</keyword>
<comment type="caution">
    <text evidence="2">The sequence shown here is derived from an EMBL/GenBank/DDBJ whole genome shotgun (WGS) entry which is preliminary data.</text>
</comment>
<accession>A0A328PF27</accession>